<keyword evidence="3" id="KW-1185">Reference proteome</keyword>
<proteinExistence type="predicted"/>
<reference evidence="2 3" key="1">
    <citation type="journal article" date="2003" name="Proc. Natl. Acad. Sci. U.S.A.">
        <title>The genome sequence of Clostridium tetani, the causative agent of tetanus disease.</title>
        <authorList>
            <person name="Brueggemann H."/>
            <person name="Baumer S."/>
            <person name="Fricke W.F."/>
            <person name="Wiezer A."/>
            <person name="Liesegang H."/>
            <person name="Decker I."/>
            <person name="Herzberg C."/>
            <person name="Martinez-Arias R."/>
            <person name="Merkl R."/>
            <person name="Henne A."/>
            <person name="Gottschalk G."/>
        </authorList>
    </citation>
    <scope>NUCLEOTIDE SEQUENCE [LARGE SCALE GENOMIC DNA]</scope>
    <source>
        <strain evidence="3">Massachusetts / E88</strain>
    </source>
</reference>
<feature type="transmembrane region" description="Helical" evidence="1">
    <location>
        <begin position="12"/>
        <end position="33"/>
    </location>
</feature>
<accession>Q898A0</accession>
<keyword evidence="1" id="KW-1133">Transmembrane helix</keyword>
<sequence length="122" mass="14426">MQGERRNVKMNWLLFFLKLFGFAIVTIIIYNVLNIYVLSKYKPNKWIIFALATAMLVGPQAMKPGFYNTIPGLLVSVVFIILFLWFIDLFKNDKYEMKNKEKDIKIRPKAKPNRVKHNKDKN</sequence>
<dbReference type="EMBL" id="AE015927">
    <property type="protein sequence ID" value="AAO35186.1"/>
    <property type="molecule type" value="Genomic_DNA"/>
</dbReference>
<dbReference type="HOGENOM" id="CLU_161221_0_0_9"/>
<feature type="transmembrane region" description="Helical" evidence="1">
    <location>
        <begin position="68"/>
        <end position="90"/>
    </location>
</feature>
<name>Q898A0_CLOTE</name>
<dbReference type="STRING" id="212717.CTC_00569"/>
<dbReference type="Proteomes" id="UP000001412">
    <property type="component" value="Chromosome"/>
</dbReference>
<evidence type="ECO:0000313" key="2">
    <source>
        <dbReference type="EMBL" id="AAO35186.1"/>
    </source>
</evidence>
<organism evidence="2 3">
    <name type="scientific">Clostridium tetani (strain Massachusetts / E88)</name>
    <dbReference type="NCBI Taxonomy" id="212717"/>
    <lineage>
        <taxon>Bacteria</taxon>
        <taxon>Bacillati</taxon>
        <taxon>Bacillota</taxon>
        <taxon>Clostridia</taxon>
        <taxon>Eubacteriales</taxon>
        <taxon>Clostridiaceae</taxon>
        <taxon>Clostridium</taxon>
    </lineage>
</organism>
<keyword evidence="1" id="KW-0472">Membrane</keyword>
<dbReference type="AlphaFoldDB" id="Q898A0"/>
<evidence type="ECO:0000256" key="1">
    <source>
        <dbReference type="SAM" id="Phobius"/>
    </source>
</evidence>
<dbReference type="KEGG" id="ctc:CTC_00569"/>
<keyword evidence="1" id="KW-0812">Transmembrane</keyword>
<evidence type="ECO:0000313" key="3">
    <source>
        <dbReference type="Proteomes" id="UP000001412"/>
    </source>
</evidence>
<protein>
    <submittedName>
        <fullName evidence="2">Uncharacterized protein</fullName>
    </submittedName>
</protein>
<gene>
    <name evidence="2" type="ordered locus">CTC_00569</name>
</gene>